<keyword evidence="2" id="KW-1185">Reference proteome</keyword>
<organism evidence="1 2">
    <name type="scientific">Frigoriglobus tundricola</name>
    <dbReference type="NCBI Taxonomy" id="2774151"/>
    <lineage>
        <taxon>Bacteria</taxon>
        <taxon>Pseudomonadati</taxon>
        <taxon>Planctomycetota</taxon>
        <taxon>Planctomycetia</taxon>
        <taxon>Gemmatales</taxon>
        <taxon>Gemmataceae</taxon>
        <taxon>Frigoriglobus</taxon>
    </lineage>
</organism>
<dbReference type="RefSeq" id="WP_171470692.1">
    <property type="nucleotide sequence ID" value="NZ_CP053452.2"/>
</dbReference>
<gene>
    <name evidence="1" type="ORF">FTUN_2293</name>
</gene>
<dbReference type="KEGG" id="ftj:FTUN_2293"/>
<dbReference type="Proteomes" id="UP000503447">
    <property type="component" value="Chromosome"/>
</dbReference>
<sequence length="71" mass="7589">MLDSAGDVIVKFDPLSVKGRRALGGTPVTIPFTAATPAGRQLGHKGLGGRLTVRHRCEYETTELTICHSVK</sequence>
<proteinExistence type="predicted"/>
<evidence type="ECO:0000313" key="2">
    <source>
        <dbReference type="Proteomes" id="UP000503447"/>
    </source>
</evidence>
<name>A0A6M5YN24_9BACT</name>
<evidence type="ECO:0000313" key="1">
    <source>
        <dbReference type="EMBL" id="QJW94770.1"/>
    </source>
</evidence>
<accession>A0A6M5YN24</accession>
<protein>
    <submittedName>
        <fullName evidence="1">Uncharacterized protein</fullName>
    </submittedName>
</protein>
<dbReference type="AlphaFoldDB" id="A0A6M5YN24"/>
<dbReference type="EMBL" id="CP053452">
    <property type="protein sequence ID" value="QJW94770.1"/>
    <property type="molecule type" value="Genomic_DNA"/>
</dbReference>
<reference evidence="2" key="1">
    <citation type="submission" date="2020-05" db="EMBL/GenBank/DDBJ databases">
        <title>Frigoriglobus tundricola gen. nov., sp. nov., a psychrotolerant cellulolytic planctomycete of the family Gemmataceae with two divergent copies of 16S rRNA gene.</title>
        <authorList>
            <person name="Kulichevskaya I.S."/>
            <person name="Ivanova A.A."/>
            <person name="Naumoff D.G."/>
            <person name="Beletsky A.V."/>
            <person name="Rijpstra W.I.C."/>
            <person name="Sinninghe Damste J.S."/>
            <person name="Mardanov A.V."/>
            <person name="Ravin N.V."/>
            <person name="Dedysh S.N."/>
        </authorList>
    </citation>
    <scope>NUCLEOTIDE SEQUENCE [LARGE SCALE GENOMIC DNA]</scope>
    <source>
        <strain evidence="2">PL17</strain>
    </source>
</reference>